<evidence type="ECO:0000313" key="2">
    <source>
        <dbReference type="Proteomes" id="UP000666915"/>
    </source>
</evidence>
<protein>
    <submittedName>
        <fullName evidence="1">Uncharacterized protein</fullName>
    </submittedName>
</protein>
<sequence>MTDDIVSMGVSWWEAILRRTQHSFYNEASAYMPIWPVQPLEGAITGFNITSIEHVIKGLGGTMTTSTDLTGSAWSTS</sequence>
<reference evidence="1 2" key="1">
    <citation type="submission" date="2021-03" db="EMBL/GenBank/DDBJ databases">
        <authorList>
            <person name="Kanchanasin P."/>
            <person name="Saeng-In P."/>
            <person name="Phongsopitanun W."/>
            <person name="Yuki M."/>
            <person name="Kudo T."/>
            <person name="Ohkuma M."/>
            <person name="Tanasupawat S."/>
        </authorList>
    </citation>
    <scope>NUCLEOTIDE SEQUENCE [LARGE SCALE GENOMIC DNA]</scope>
    <source>
        <strain evidence="1 2">L46</strain>
    </source>
</reference>
<dbReference type="Proteomes" id="UP000666915">
    <property type="component" value="Unassembled WGS sequence"/>
</dbReference>
<gene>
    <name evidence="1" type="ORF">J4557_40780</name>
</gene>
<comment type="caution">
    <text evidence="1">The sequence shown here is derived from an EMBL/GenBank/DDBJ whole genome shotgun (WGS) entry which is preliminary data.</text>
</comment>
<keyword evidence="2" id="KW-1185">Reference proteome</keyword>
<dbReference type="EMBL" id="JAGEOK010000038">
    <property type="protein sequence ID" value="MBO2443875.1"/>
    <property type="molecule type" value="Genomic_DNA"/>
</dbReference>
<name>A0ABS3RCC3_9ACTN</name>
<organism evidence="1 2">
    <name type="scientific">Actinomadura nitritigenes</name>
    <dbReference type="NCBI Taxonomy" id="134602"/>
    <lineage>
        <taxon>Bacteria</taxon>
        <taxon>Bacillati</taxon>
        <taxon>Actinomycetota</taxon>
        <taxon>Actinomycetes</taxon>
        <taxon>Streptosporangiales</taxon>
        <taxon>Thermomonosporaceae</taxon>
        <taxon>Actinomadura</taxon>
    </lineage>
</organism>
<dbReference type="RefSeq" id="WP_208272187.1">
    <property type="nucleotide sequence ID" value="NZ_BAAAGM010000062.1"/>
</dbReference>
<accession>A0ABS3RCC3</accession>
<evidence type="ECO:0000313" key="1">
    <source>
        <dbReference type="EMBL" id="MBO2443875.1"/>
    </source>
</evidence>
<proteinExistence type="predicted"/>